<dbReference type="EMBL" id="JACHJV010000001">
    <property type="protein sequence ID" value="MBB4925011.1"/>
    <property type="molecule type" value="Genomic_DNA"/>
</dbReference>
<evidence type="ECO:0000256" key="1">
    <source>
        <dbReference type="SAM" id="MobiDB-lite"/>
    </source>
</evidence>
<gene>
    <name evidence="3" type="ORF">FHR34_004004</name>
</gene>
<proteinExistence type="predicted"/>
<keyword evidence="4" id="KW-1185">Reference proteome</keyword>
<organism evidence="3 4">
    <name type="scientific">Kitasatospora kifunensis</name>
    <name type="common">Streptomyces kifunensis</name>
    <dbReference type="NCBI Taxonomy" id="58351"/>
    <lineage>
        <taxon>Bacteria</taxon>
        <taxon>Bacillati</taxon>
        <taxon>Actinomycetota</taxon>
        <taxon>Actinomycetes</taxon>
        <taxon>Kitasatosporales</taxon>
        <taxon>Streptomycetaceae</taxon>
        <taxon>Kitasatospora</taxon>
    </lineage>
</organism>
<reference evidence="3 4" key="1">
    <citation type="submission" date="2020-08" db="EMBL/GenBank/DDBJ databases">
        <title>Sequencing the genomes of 1000 actinobacteria strains.</title>
        <authorList>
            <person name="Klenk H.-P."/>
        </authorList>
    </citation>
    <scope>NUCLEOTIDE SEQUENCE [LARGE SCALE GENOMIC DNA]</scope>
    <source>
        <strain evidence="3 4">DSM 41654</strain>
    </source>
</reference>
<evidence type="ECO:0000259" key="2">
    <source>
        <dbReference type="PROSITE" id="PS50965"/>
    </source>
</evidence>
<feature type="domain" description="NERD" evidence="2">
    <location>
        <begin position="159"/>
        <end position="270"/>
    </location>
</feature>
<feature type="compositionally biased region" description="Low complexity" evidence="1">
    <location>
        <begin position="77"/>
        <end position="93"/>
    </location>
</feature>
<comment type="caution">
    <text evidence="3">The sequence shown here is derived from an EMBL/GenBank/DDBJ whole genome shotgun (WGS) entry which is preliminary data.</text>
</comment>
<dbReference type="AlphaFoldDB" id="A0A7W7R434"/>
<dbReference type="InterPro" id="IPR011528">
    <property type="entry name" value="NERD"/>
</dbReference>
<feature type="compositionally biased region" description="Pro residues" evidence="1">
    <location>
        <begin position="95"/>
        <end position="109"/>
    </location>
</feature>
<accession>A0A7W7R434</accession>
<dbReference type="Pfam" id="PF08378">
    <property type="entry name" value="NERD"/>
    <property type="match status" value="1"/>
</dbReference>
<protein>
    <recommendedName>
        <fullName evidence="2">NERD domain-containing protein</fullName>
    </recommendedName>
</protein>
<evidence type="ECO:0000313" key="3">
    <source>
        <dbReference type="EMBL" id="MBB4925011.1"/>
    </source>
</evidence>
<sequence length="326" mass="34866">MEELTVKPWRAPGKERLYVNKPGVRGASVAWLDCRTGVVTLEKLALEDAALEAAALAKIEAWCQASGREIPPRTVRRQATTQPPQRTQPSRPTKPAKPPAPPASVPFLPPMRAEDDLARNLPGAGLESLVREGEQKYKLPVRLVAKLFGDQLGDSATLRGLEGERIVGAALAPLKAVGWKVLHGIPLPSGSDIDHLVVGPPGVFTVNSKHHAGAAVWVGDNTVKVNRNGYPYLANSEFEAARTAKLLTQWCGFDVPVHPVIAMVGVRKITRTGSPAVAVIAGDEIASSLAAWPAVLSPNQVDRTYTIARHAYVWSQVGKGGKAKAQ</sequence>
<feature type="region of interest" description="Disordered" evidence="1">
    <location>
        <begin position="70"/>
        <end position="110"/>
    </location>
</feature>
<evidence type="ECO:0000313" key="4">
    <source>
        <dbReference type="Proteomes" id="UP000540506"/>
    </source>
</evidence>
<dbReference type="RefSeq" id="WP_184936865.1">
    <property type="nucleotide sequence ID" value="NZ_JACHJV010000001.1"/>
</dbReference>
<dbReference type="PROSITE" id="PS50965">
    <property type="entry name" value="NERD"/>
    <property type="match status" value="1"/>
</dbReference>
<name>A0A7W7R434_KITKI</name>
<dbReference type="Proteomes" id="UP000540506">
    <property type="component" value="Unassembled WGS sequence"/>
</dbReference>